<dbReference type="Gene3D" id="3.40.220.10">
    <property type="entry name" value="Leucine Aminopeptidase, subunit E, domain 1"/>
    <property type="match status" value="1"/>
</dbReference>
<dbReference type="InterPro" id="IPR043472">
    <property type="entry name" value="Macro_dom-like"/>
</dbReference>
<dbReference type="Proteomes" id="UP000697998">
    <property type="component" value="Unassembled WGS sequence"/>
</dbReference>
<reference evidence="2 3" key="1">
    <citation type="submission" date="2020-10" db="EMBL/GenBank/DDBJ databases">
        <title>Connecting structure to function with the recovery of over 1000 high-quality activated sludge metagenome-assembled genomes encoding full-length rRNA genes using long-read sequencing.</title>
        <authorList>
            <person name="Singleton C.M."/>
            <person name="Petriglieri F."/>
            <person name="Kristensen J.M."/>
            <person name="Kirkegaard R.H."/>
            <person name="Michaelsen T.Y."/>
            <person name="Andersen M.H."/>
            <person name="Karst S.M."/>
            <person name="Dueholm M.S."/>
            <person name="Nielsen P.H."/>
            <person name="Albertsen M."/>
        </authorList>
    </citation>
    <scope>NUCLEOTIDE SEQUENCE [LARGE SCALE GENOMIC DNA]</scope>
    <source>
        <strain evidence="2">EsbW_18-Q3-R4-48_BATAC.285</strain>
    </source>
</reference>
<protein>
    <submittedName>
        <fullName evidence="2">TIR domain-containing protein</fullName>
    </submittedName>
</protein>
<name>A0A935UIE3_9PROT</name>
<evidence type="ECO:0000313" key="2">
    <source>
        <dbReference type="EMBL" id="MBK7677677.1"/>
    </source>
</evidence>
<dbReference type="Pfam" id="PF13676">
    <property type="entry name" value="TIR_2"/>
    <property type="match status" value="1"/>
</dbReference>
<sequence>MSEAIKIFICYKKQLGGASGKATQLPNRGARDLHGALLKFPDQFDPWMDSERIRGGMDWESEIYSRLLLSDVLLLAVTPGTSASEWVKRELALARAIGLEVVPVGYDIGVDQMAEELKALEVGHLQGRVTNNLVRDKEKDLRDELGPDLEHARRRTITAQASILNALASKAKSIAPRKARDQQRALSVEVGLGGRAVRLSVATGDLTSTRNIDILVNSENDYMQMARFFERRTVSSLLRRKGARLTGGRYVDAIQQELDAQLGDRARPVLAADAFVTSAGGPDSRLAAENKVRYIVHVAAVQAVDAEARVVPFSQPYQIEDCVLAGLRKMREINLACGQVSPEGTPQRAHQDALAAAGKGRCSSILFPLFGTGQGGASAVDAIRPMLEGLCRFFDDPDHADFLPDVEEIYLSAFTDPDAEIVKREVQALVLESPPPGRSAGP</sequence>
<dbReference type="SUPFAM" id="SSF52949">
    <property type="entry name" value="Macro domain-like"/>
    <property type="match status" value="1"/>
</dbReference>
<dbReference type="SUPFAM" id="SSF52200">
    <property type="entry name" value="Toll/Interleukin receptor TIR domain"/>
    <property type="match status" value="1"/>
</dbReference>
<dbReference type="PROSITE" id="PS51154">
    <property type="entry name" value="MACRO"/>
    <property type="match status" value="1"/>
</dbReference>
<dbReference type="InterPro" id="IPR002589">
    <property type="entry name" value="Macro_dom"/>
</dbReference>
<dbReference type="GO" id="GO:0007165">
    <property type="term" value="P:signal transduction"/>
    <property type="evidence" value="ECO:0007669"/>
    <property type="project" value="InterPro"/>
</dbReference>
<organism evidence="2 3">
    <name type="scientific">Candidatus Accumulibacter proximus</name>
    <dbReference type="NCBI Taxonomy" id="2954385"/>
    <lineage>
        <taxon>Bacteria</taxon>
        <taxon>Pseudomonadati</taxon>
        <taxon>Pseudomonadota</taxon>
        <taxon>Betaproteobacteria</taxon>
        <taxon>Candidatus Accumulibacter</taxon>
    </lineage>
</organism>
<comment type="caution">
    <text evidence="2">The sequence shown here is derived from an EMBL/GenBank/DDBJ whole genome shotgun (WGS) entry which is preliminary data.</text>
</comment>
<gene>
    <name evidence="2" type="ORF">IPJ27_24685</name>
</gene>
<dbReference type="SMART" id="SM00506">
    <property type="entry name" value="A1pp"/>
    <property type="match status" value="1"/>
</dbReference>
<dbReference type="Gene3D" id="3.40.50.10140">
    <property type="entry name" value="Toll/interleukin-1 receptor homology (TIR) domain"/>
    <property type="match status" value="1"/>
</dbReference>
<accession>A0A935UIE3</accession>
<proteinExistence type="predicted"/>
<dbReference type="InterPro" id="IPR000157">
    <property type="entry name" value="TIR_dom"/>
</dbReference>
<dbReference type="EMBL" id="JADJMH010000040">
    <property type="protein sequence ID" value="MBK7677677.1"/>
    <property type="molecule type" value="Genomic_DNA"/>
</dbReference>
<dbReference type="InterPro" id="IPR035897">
    <property type="entry name" value="Toll_tir_struct_dom_sf"/>
</dbReference>
<feature type="domain" description="Macro" evidence="1">
    <location>
        <begin position="186"/>
        <end position="430"/>
    </location>
</feature>
<evidence type="ECO:0000259" key="1">
    <source>
        <dbReference type="PROSITE" id="PS51154"/>
    </source>
</evidence>
<evidence type="ECO:0000313" key="3">
    <source>
        <dbReference type="Proteomes" id="UP000697998"/>
    </source>
</evidence>
<dbReference type="AlphaFoldDB" id="A0A935UIE3"/>